<protein>
    <submittedName>
        <fullName evidence="1">Uncharacterized protein</fullName>
    </submittedName>
</protein>
<reference evidence="1" key="1">
    <citation type="journal article" date="2012" name="Science">
        <title>Fermentation, hydrogen, and sulfur metabolism in multiple uncultivated bacterial phyla.</title>
        <authorList>
            <person name="Wrighton K.C."/>
            <person name="Thomas B.C."/>
            <person name="Sharon I."/>
            <person name="Miller C.S."/>
            <person name="Castelle C.J."/>
            <person name="VerBerkmoes N.C."/>
            <person name="Wilkins M.J."/>
            <person name="Hettich R.L."/>
            <person name="Lipton M.S."/>
            <person name="Williams K.H."/>
            <person name="Long P.E."/>
            <person name="Banfield J.F."/>
        </authorList>
    </citation>
    <scope>NUCLEOTIDE SEQUENCE [LARGE SCALE GENOMIC DNA]</scope>
</reference>
<evidence type="ECO:0000313" key="1">
    <source>
        <dbReference type="EMBL" id="EKD29589.1"/>
    </source>
</evidence>
<comment type="caution">
    <text evidence="1">The sequence shown here is derived from an EMBL/GenBank/DDBJ whole genome shotgun (WGS) entry which is preliminary data.</text>
</comment>
<dbReference type="AlphaFoldDB" id="K1YWF4"/>
<proteinExistence type="predicted"/>
<dbReference type="EMBL" id="AMFJ01034346">
    <property type="protein sequence ID" value="EKD29589.1"/>
    <property type="molecule type" value="Genomic_DNA"/>
</dbReference>
<organism evidence="1">
    <name type="scientific">uncultured bacterium</name>
    <name type="common">gcode 4</name>
    <dbReference type="NCBI Taxonomy" id="1234023"/>
    <lineage>
        <taxon>Bacteria</taxon>
        <taxon>environmental samples</taxon>
    </lineage>
</organism>
<accession>K1YWF4</accession>
<name>K1YWF4_9BACT</name>
<gene>
    <name evidence="1" type="ORF">ACD_78C00346G0002</name>
</gene>
<sequence>MPKRRVCREKCSESTMYEEIQEVGRFWNEFRMTIIIKITNIYMESLLLNQDTTLIEPKKTRREIQDEIRKQKALVKAAKKASFRRKTEKKLAEKAERKVMHKVNNAKRKLEKKIEIKALRWKQPINFKK</sequence>